<evidence type="ECO:0000256" key="1">
    <source>
        <dbReference type="SAM" id="Phobius"/>
    </source>
</evidence>
<keyword evidence="1" id="KW-0812">Transmembrane</keyword>
<organism evidence="2">
    <name type="scientific">Pararge aegeria</name>
    <name type="common">speckled wood butterfly</name>
    <dbReference type="NCBI Taxonomy" id="116150"/>
    <lineage>
        <taxon>Eukaryota</taxon>
        <taxon>Metazoa</taxon>
        <taxon>Ecdysozoa</taxon>
        <taxon>Arthropoda</taxon>
        <taxon>Hexapoda</taxon>
        <taxon>Insecta</taxon>
        <taxon>Pterygota</taxon>
        <taxon>Neoptera</taxon>
        <taxon>Endopterygota</taxon>
        <taxon>Lepidoptera</taxon>
        <taxon>Glossata</taxon>
        <taxon>Ditrysia</taxon>
        <taxon>Papilionoidea</taxon>
        <taxon>Nymphalidae</taxon>
        <taxon>Satyrinae</taxon>
        <taxon>Satyrini</taxon>
        <taxon>Parargina</taxon>
        <taxon>Pararge</taxon>
    </lineage>
</organism>
<accession>S4PK46</accession>
<reference evidence="2" key="2">
    <citation type="submission" date="2013-05" db="EMBL/GenBank/DDBJ databases">
        <authorList>
            <person name="Carter J.-M."/>
            <person name="Baker S.C."/>
            <person name="Pink R."/>
            <person name="Carter D.R.F."/>
            <person name="Collins A."/>
            <person name="Tomlin J."/>
            <person name="Gibbs M."/>
            <person name="Breuker C.J."/>
        </authorList>
    </citation>
    <scope>NUCLEOTIDE SEQUENCE</scope>
    <source>
        <tissue evidence="2">Ovary</tissue>
    </source>
</reference>
<protein>
    <submittedName>
        <fullName evidence="2">Uncharacterized protein</fullName>
    </submittedName>
</protein>
<dbReference type="EMBL" id="GAIX01001191">
    <property type="protein sequence ID" value="JAA91369.1"/>
    <property type="molecule type" value="Transcribed_RNA"/>
</dbReference>
<feature type="transmembrane region" description="Helical" evidence="1">
    <location>
        <begin position="45"/>
        <end position="64"/>
    </location>
</feature>
<dbReference type="AlphaFoldDB" id="S4PK46"/>
<feature type="non-terminal residue" evidence="2">
    <location>
        <position position="85"/>
    </location>
</feature>
<reference evidence="2" key="1">
    <citation type="journal article" date="2013" name="BMC Genomics">
        <title>Unscrambling butterfly oogenesis.</title>
        <authorList>
            <person name="Carter J.M."/>
            <person name="Baker S.C."/>
            <person name="Pink R."/>
            <person name="Carter D.R."/>
            <person name="Collins A."/>
            <person name="Tomlin J."/>
            <person name="Gibbs M."/>
            <person name="Breuker C.J."/>
        </authorList>
    </citation>
    <scope>NUCLEOTIDE SEQUENCE</scope>
    <source>
        <tissue evidence="2">Ovary</tissue>
    </source>
</reference>
<keyword evidence="1" id="KW-0472">Membrane</keyword>
<evidence type="ECO:0000313" key="2">
    <source>
        <dbReference type="EMBL" id="JAA91369.1"/>
    </source>
</evidence>
<proteinExistence type="predicted"/>
<name>S4PK46_9NEOP</name>
<keyword evidence="1" id="KW-1133">Transmembrane helix</keyword>
<sequence length="85" mass="9743">MTVTLPINVKIGYNTARLPALFLCDVASNYFTRNQKIYTMRENKCLPLVFIMLYNDCFFSLTWLTPVHKIPNPIVASRVGPNEFG</sequence>